<feature type="domain" description="4Fe-4S ferredoxin-type" evidence="5">
    <location>
        <begin position="429"/>
        <end position="458"/>
    </location>
</feature>
<dbReference type="Pfam" id="PF13187">
    <property type="entry name" value="Fer4_9"/>
    <property type="match status" value="1"/>
</dbReference>
<dbReference type="Proteomes" id="UP000563050">
    <property type="component" value="Unassembled WGS sequence"/>
</dbReference>
<sequence>MNQRIDIMPVDDSRNRQAREAARQRVSWPVNLTPASVGYHSEGHALLLGNERDVRRAACALRHLGLPAPTLLFTDPVTEGETQEDEALLAATADMTCQRLSRSQARALEIEGYLGHFLVRMSGEGDTLDLARALTDRSHFDLVLDLGQRPLLDLELPPPGYLPLAWQDPQRDEQLEALAGLVGDFDKPRYFQIDNALCAHSASGYTGCTRCLDVCPADAVRSHQGRIEAWIEIDPFRCHGVGSCTSACPTGAIQFRLPETARQQETLLAWLSAYRDAGGTAPVVRFAEAGDLAAEGDAAGHVLDIPLEELGAAGHDQWLTALAGGAAEVRIQCRPGMPDRLMTFIDDQLAQAHALLHALGHSPSRVSRLIAGDAAARDALPGEAPLEGTPLSFTGSDKRDRLNDVLAHLAAHGTPDGQRHAMPAGAAYGSLAVDGEACTLCLSCVSNCPTPALAAGNDRPLLSFREADCVQCGLCAEACPEDAITLVPGFLADATRGERRVQYEEAAFPCIRCGKPFAAASTVATLKAKLADHPYFAGEALARLEMCEDCRVKDVWQAMARDPESQLKV</sequence>
<evidence type="ECO:0000313" key="7">
    <source>
        <dbReference type="Proteomes" id="UP000563050"/>
    </source>
</evidence>
<feature type="domain" description="4Fe-4S ferredoxin-type" evidence="5">
    <location>
        <begin position="460"/>
        <end position="489"/>
    </location>
</feature>
<dbReference type="PANTHER" id="PTHR43687:SF4">
    <property type="entry name" value="BLR5484 PROTEIN"/>
    <property type="match status" value="1"/>
</dbReference>
<dbReference type="SUPFAM" id="SSF54862">
    <property type="entry name" value="4Fe-4S ferredoxins"/>
    <property type="match status" value="1"/>
</dbReference>
<name>A0A7W5GXN8_9GAMM</name>
<organism evidence="6 7">
    <name type="scientific">Halomonas fontilapidosi</name>
    <dbReference type="NCBI Taxonomy" id="616675"/>
    <lineage>
        <taxon>Bacteria</taxon>
        <taxon>Pseudomonadati</taxon>
        <taxon>Pseudomonadota</taxon>
        <taxon>Gammaproteobacteria</taxon>
        <taxon>Oceanospirillales</taxon>
        <taxon>Halomonadaceae</taxon>
        <taxon>Halomonas</taxon>
    </lineage>
</organism>
<keyword evidence="4" id="KW-0411">Iron-sulfur</keyword>
<keyword evidence="2" id="KW-0479">Metal-binding</keyword>
<dbReference type="InterPro" id="IPR017896">
    <property type="entry name" value="4Fe4S_Fe-S-bd"/>
</dbReference>
<comment type="caution">
    <text evidence="6">The sequence shown here is derived from an EMBL/GenBank/DDBJ whole genome shotgun (WGS) entry which is preliminary data.</text>
</comment>
<dbReference type="GO" id="GO:0046872">
    <property type="term" value="F:metal ion binding"/>
    <property type="evidence" value="ECO:0007669"/>
    <property type="project" value="UniProtKB-KW"/>
</dbReference>
<evidence type="ECO:0000256" key="1">
    <source>
        <dbReference type="ARBA" id="ARBA00022485"/>
    </source>
</evidence>
<dbReference type="PANTHER" id="PTHR43687">
    <property type="entry name" value="ADENYLYLSULFATE REDUCTASE, BETA SUBUNIT"/>
    <property type="match status" value="1"/>
</dbReference>
<keyword evidence="1" id="KW-0004">4Fe-4S</keyword>
<dbReference type="Pfam" id="PF12838">
    <property type="entry name" value="Fer4_7"/>
    <property type="match status" value="1"/>
</dbReference>
<dbReference type="PROSITE" id="PS00198">
    <property type="entry name" value="4FE4S_FER_1"/>
    <property type="match status" value="1"/>
</dbReference>
<dbReference type="InterPro" id="IPR017900">
    <property type="entry name" value="4Fe4S_Fe_S_CS"/>
</dbReference>
<keyword evidence="3" id="KW-0408">Iron</keyword>
<gene>
    <name evidence="6" type="ORF">FHR95_000093</name>
</gene>
<dbReference type="AlphaFoldDB" id="A0A7W5GXN8"/>
<accession>A0A7W5GXN8</accession>
<evidence type="ECO:0000256" key="2">
    <source>
        <dbReference type="ARBA" id="ARBA00022723"/>
    </source>
</evidence>
<dbReference type="RefSeq" id="WP_183312961.1">
    <property type="nucleotide sequence ID" value="NZ_JACHXQ010000001.1"/>
</dbReference>
<dbReference type="PROSITE" id="PS51379">
    <property type="entry name" value="4FE4S_FER_2"/>
    <property type="match status" value="3"/>
</dbReference>
<dbReference type="GO" id="GO:0051539">
    <property type="term" value="F:4 iron, 4 sulfur cluster binding"/>
    <property type="evidence" value="ECO:0007669"/>
    <property type="project" value="UniProtKB-KW"/>
</dbReference>
<protein>
    <submittedName>
        <fullName evidence="6">Ferredoxin</fullName>
    </submittedName>
</protein>
<dbReference type="InterPro" id="IPR050572">
    <property type="entry name" value="Fe-S_Ferredoxin"/>
</dbReference>
<evidence type="ECO:0000259" key="5">
    <source>
        <dbReference type="PROSITE" id="PS51379"/>
    </source>
</evidence>
<dbReference type="Gene3D" id="3.30.70.20">
    <property type="match status" value="2"/>
</dbReference>
<evidence type="ECO:0000256" key="4">
    <source>
        <dbReference type="ARBA" id="ARBA00023014"/>
    </source>
</evidence>
<evidence type="ECO:0000313" key="6">
    <source>
        <dbReference type="EMBL" id="MBB3182569.1"/>
    </source>
</evidence>
<reference evidence="6 7" key="1">
    <citation type="submission" date="2020-08" db="EMBL/GenBank/DDBJ databases">
        <title>Genomic Encyclopedia of Type Strains, Phase III (KMG-III): the genomes of soil and plant-associated and newly described type strains.</title>
        <authorList>
            <person name="Whitman W."/>
        </authorList>
    </citation>
    <scope>NUCLEOTIDE SEQUENCE [LARGE SCALE GENOMIC DNA]</scope>
    <source>
        <strain evidence="6 7">CECT 7341</strain>
    </source>
</reference>
<evidence type="ECO:0000256" key="3">
    <source>
        <dbReference type="ARBA" id="ARBA00023004"/>
    </source>
</evidence>
<dbReference type="EMBL" id="JACHXQ010000001">
    <property type="protein sequence ID" value="MBB3182569.1"/>
    <property type="molecule type" value="Genomic_DNA"/>
</dbReference>
<feature type="domain" description="4Fe-4S ferredoxin-type" evidence="5">
    <location>
        <begin position="229"/>
        <end position="258"/>
    </location>
</feature>
<proteinExistence type="predicted"/>
<keyword evidence="7" id="KW-1185">Reference proteome</keyword>